<evidence type="ECO:0000313" key="2">
    <source>
        <dbReference type="Proteomes" id="UP000297396"/>
    </source>
</evidence>
<proteinExistence type="predicted"/>
<dbReference type="GO" id="GO:0050482">
    <property type="term" value="P:arachidonate secretion"/>
    <property type="evidence" value="ECO:0007669"/>
    <property type="project" value="InterPro"/>
</dbReference>
<dbReference type="EMBL" id="SPPA01000003">
    <property type="protein sequence ID" value="TFV13070.1"/>
    <property type="molecule type" value="Genomic_DNA"/>
</dbReference>
<dbReference type="SUPFAM" id="SSF48619">
    <property type="entry name" value="Phospholipase A2, PLA2"/>
    <property type="match status" value="1"/>
</dbReference>
<dbReference type="AlphaFoldDB" id="A0A4Y9K7I0"/>
<name>A0A4Y9K7I0_9PAST</name>
<dbReference type="Proteomes" id="UP000297396">
    <property type="component" value="Unassembled WGS sequence"/>
</dbReference>
<evidence type="ECO:0000313" key="1">
    <source>
        <dbReference type="EMBL" id="TFV13070.1"/>
    </source>
</evidence>
<dbReference type="GO" id="GO:0006644">
    <property type="term" value="P:phospholipid metabolic process"/>
    <property type="evidence" value="ECO:0007669"/>
    <property type="project" value="InterPro"/>
</dbReference>
<reference evidence="1 2" key="1">
    <citation type="submission" date="2019-03" db="EMBL/GenBank/DDBJ databases">
        <title>Diversity of the mouse oral microbiome.</title>
        <authorList>
            <person name="Joseph S."/>
            <person name="Aduse-Opoku J."/>
            <person name="Curtis M."/>
            <person name="Wade W."/>
            <person name="Hashim A."/>
        </authorList>
    </citation>
    <scope>NUCLEOTIDE SEQUENCE [LARGE SCALE GENOMIC DNA]</scope>
    <source>
        <strain evidence="1 2">WT12</strain>
    </source>
</reference>
<gene>
    <name evidence="1" type="ORF">E4T80_02355</name>
</gene>
<evidence type="ECO:0008006" key="3">
    <source>
        <dbReference type="Google" id="ProtNLM"/>
    </source>
</evidence>
<dbReference type="GO" id="GO:0004623">
    <property type="term" value="F:phospholipase A2 activity"/>
    <property type="evidence" value="ECO:0007669"/>
    <property type="project" value="InterPro"/>
</dbReference>
<organism evidence="1 2">
    <name type="scientific">Muribacter muris</name>
    <dbReference type="NCBI Taxonomy" id="67855"/>
    <lineage>
        <taxon>Bacteria</taxon>
        <taxon>Pseudomonadati</taxon>
        <taxon>Pseudomonadota</taxon>
        <taxon>Gammaproteobacteria</taxon>
        <taxon>Pasteurellales</taxon>
        <taxon>Pasteurellaceae</taxon>
        <taxon>Muribacter</taxon>
    </lineage>
</organism>
<sequence length="74" mass="8815">MTAKHKRDYCTGWKSAPSDINNCCHQHDRDYGKNRQVSRRDADRKLQKCMLKNGHPIKAWLFGKEREQQNDLEK</sequence>
<comment type="caution">
    <text evidence="1">The sequence shown here is derived from an EMBL/GenBank/DDBJ whole genome shotgun (WGS) entry which is preliminary data.</text>
</comment>
<protein>
    <recommendedName>
        <fullName evidence="3">Phospholipase</fullName>
    </recommendedName>
</protein>
<dbReference type="OrthoDB" id="7855474at2"/>
<dbReference type="InterPro" id="IPR036444">
    <property type="entry name" value="PLipase_A2_dom_sf"/>
</dbReference>
<accession>A0A4Y9K7I0</accession>